<dbReference type="GO" id="GO:0008757">
    <property type="term" value="F:S-adenosylmethionine-dependent methyltransferase activity"/>
    <property type="evidence" value="ECO:0007669"/>
    <property type="project" value="InterPro"/>
</dbReference>
<organism evidence="2 3">
    <name type="scientific">Rodentibacter myodis</name>
    <dbReference type="NCBI Taxonomy" id="1907939"/>
    <lineage>
        <taxon>Bacteria</taxon>
        <taxon>Pseudomonadati</taxon>
        <taxon>Pseudomonadota</taxon>
        <taxon>Gammaproteobacteria</taxon>
        <taxon>Pasteurellales</taxon>
        <taxon>Pasteurellaceae</taxon>
        <taxon>Rodentibacter</taxon>
    </lineage>
</organism>
<evidence type="ECO:0000313" key="3">
    <source>
        <dbReference type="Proteomes" id="UP000188602"/>
    </source>
</evidence>
<evidence type="ECO:0000259" key="1">
    <source>
        <dbReference type="Pfam" id="PF08241"/>
    </source>
</evidence>
<gene>
    <name evidence="2" type="ORF">BKL49_05660</name>
</gene>
<accession>A0A1V3JRJ3</accession>
<comment type="caution">
    <text evidence="2">The sequence shown here is derived from an EMBL/GenBank/DDBJ whole genome shotgun (WGS) entry which is preliminary data.</text>
</comment>
<dbReference type="EMBL" id="MLHQ01000011">
    <property type="protein sequence ID" value="OOF59023.1"/>
    <property type="molecule type" value="Genomic_DNA"/>
</dbReference>
<dbReference type="Gene3D" id="3.40.50.150">
    <property type="entry name" value="Vaccinia Virus protein VP39"/>
    <property type="match status" value="1"/>
</dbReference>
<dbReference type="CDD" id="cd02440">
    <property type="entry name" value="AdoMet_MTases"/>
    <property type="match status" value="1"/>
</dbReference>
<dbReference type="Pfam" id="PF08241">
    <property type="entry name" value="Methyltransf_11"/>
    <property type="match status" value="1"/>
</dbReference>
<proteinExistence type="predicted"/>
<keyword evidence="3" id="KW-1185">Reference proteome</keyword>
<dbReference type="AlphaFoldDB" id="A0A1V3JRJ3"/>
<dbReference type="Proteomes" id="UP000188602">
    <property type="component" value="Unassembled WGS sequence"/>
</dbReference>
<name>A0A1V3JRJ3_9PAST</name>
<protein>
    <recommendedName>
        <fullName evidence="1">Methyltransferase type 11 domain-containing protein</fullName>
    </recommendedName>
</protein>
<reference evidence="2 3" key="1">
    <citation type="submission" date="2016-10" db="EMBL/GenBank/DDBJ databases">
        <title>Rodentibacter gen. nov. and new species.</title>
        <authorList>
            <person name="Christensen H."/>
        </authorList>
    </citation>
    <scope>NUCLEOTIDE SEQUENCE [LARGE SCALE GENOMIC DNA]</scope>
    <source>
        <strain evidence="2 3">Ac151</strain>
    </source>
</reference>
<evidence type="ECO:0000313" key="2">
    <source>
        <dbReference type="EMBL" id="OOF59023.1"/>
    </source>
</evidence>
<sequence length="194" mass="22307">MRETHKSIIQRRIRNINFINRYFVGNGIDIGGGPDSLAQFLGVFPKMQSVRTWDLEDGDGQYLATIPDATFDFVYSSHCLEHLHNPVIGLENWLRVLKPKGFLIVTVPDEDLYEQGIWPSVKNTDHKHSFTIHKNHSQMPASVNILDLAKHFSDQVNIESIIQVHDYYREGLPPHIDQTLGDAECAIEFIWQKK</sequence>
<dbReference type="RefSeq" id="WP_077423645.1">
    <property type="nucleotide sequence ID" value="NZ_MLHQ01000011.1"/>
</dbReference>
<feature type="domain" description="Methyltransferase type 11" evidence="1">
    <location>
        <begin position="54"/>
        <end position="105"/>
    </location>
</feature>
<dbReference type="OrthoDB" id="932345at2"/>
<dbReference type="STRING" id="1907939.BKL49_05660"/>
<dbReference type="InterPro" id="IPR029063">
    <property type="entry name" value="SAM-dependent_MTases_sf"/>
</dbReference>
<dbReference type="SUPFAM" id="SSF53335">
    <property type="entry name" value="S-adenosyl-L-methionine-dependent methyltransferases"/>
    <property type="match status" value="1"/>
</dbReference>
<dbReference type="InterPro" id="IPR013216">
    <property type="entry name" value="Methyltransf_11"/>
</dbReference>